<dbReference type="Proteomes" id="UP001597041">
    <property type="component" value="Unassembled WGS sequence"/>
</dbReference>
<reference evidence="6" key="1">
    <citation type="journal article" date="2019" name="Int. J. Syst. Evol. Microbiol.">
        <title>The Global Catalogue of Microorganisms (GCM) 10K type strain sequencing project: providing services to taxonomists for standard genome sequencing and annotation.</title>
        <authorList>
            <consortium name="The Broad Institute Genomics Platform"/>
            <consortium name="The Broad Institute Genome Sequencing Center for Infectious Disease"/>
            <person name="Wu L."/>
            <person name="Ma J."/>
        </authorList>
    </citation>
    <scope>NUCLEOTIDE SEQUENCE [LARGE SCALE GENOMIC DNA]</scope>
    <source>
        <strain evidence="6">CCUG 56608</strain>
    </source>
</reference>
<dbReference type="Pfam" id="PF01408">
    <property type="entry name" value="GFO_IDH_MocA"/>
    <property type="match status" value="1"/>
</dbReference>
<evidence type="ECO:0000259" key="4">
    <source>
        <dbReference type="Pfam" id="PF02894"/>
    </source>
</evidence>
<dbReference type="PANTHER" id="PTHR42840:SF3">
    <property type="entry name" value="BINDING ROSSMANN FOLD OXIDOREDUCTASE, PUTATIVE (AFU_ORTHOLOGUE AFUA_2G10240)-RELATED"/>
    <property type="match status" value="1"/>
</dbReference>
<evidence type="ECO:0000313" key="6">
    <source>
        <dbReference type="Proteomes" id="UP001597041"/>
    </source>
</evidence>
<evidence type="ECO:0000313" key="5">
    <source>
        <dbReference type="EMBL" id="MFD1064954.1"/>
    </source>
</evidence>
<dbReference type="RefSeq" id="WP_379590472.1">
    <property type="nucleotide sequence ID" value="NZ_JBHTKK010000002.1"/>
</dbReference>
<evidence type="ECO:0000256" key="2">
    <source>
        <dbReference type="ARBA" id="ARBA00023002"/>
    </source>
</evidence>
<dbReference type="SUPFAM" id="SSF51735">
    <property type="entry name" value="NAD(P)-binding Rossmann-fold domains"/>
    <property type="match status" value="1"/>
</dbReference>
<dbReference type="InterPro" id="IPR036291">
    <property type="entry name" value="NAD(P)-bd_dom_sf"/>
</dbReference>
<organism evidence="5 6">
    <name type="scientific">Oceanobacillus locisalsi</name>
    <dbReference type="NCBI Taxonomy" id="546107"/>
    <lineage>
        <taxon>Bacteria</taxon>
        <taxon>Bacillati</taxon>
        <taxon>Bacillota</taxon>
        <taxon>Bacilli</taxon>
        <taxon>Bacillales</taxon>
        <taxon>Bacillaceae</taxon>
        <taxon>Oceanobacillus</taxon>
    </lineage>
</organism>
<dbReference type="Gene3D" id="3.40.50.720">
    <property type="entry name" value="NAD(P)-binding Rossmann-like Domain"/>
    <property type="match status" value="1"/>
</dbReference>
<gene>
    <name evidence="5" type="ORF">ACFQ19_02850</name>
</gene>
<protein>
    <submittedName>
        <fullName evidence="5">Gfo/Idh/MocA family oxidoreductase</fullName>
    </submittedName>
</protein>
<evidence type="ECO:0000256" key="1">
    <source>
        <dbReference type="ARBA" id="ARBA00010928"/>
    </source>
</evidence>
<dbReference type="SUPFAM" id="SSF55347">
    <property type="entry name" value="Glyceraldehyde-3-phosphate dehydrogenase-like, C-terminal domain"/>
    <property type="match status" value="1"/>
</dbReference>
<dbReference type="EMBL" id="JBHTKK010000002">
    <property type="protein sequence ID" value="MFD1064954.1"/>
    <property type="molecule type" value="Genomic_DNA"/>
</dbReference>
<proteinExistence type="inferred from homology"/>
<accession>A0ABW3NBQ5</accession>
<comment type="caution">
    <text evidence="5">The sequence shown here is derived from an EMBL/GenBank/DDBJ whole genome shotgun (WGS) entry which is preliminary data.</text>
</comment>
<feature type="domain" description="Gfo/Idh/MocA-like oxidoreductase N-terminal" evidence="3">
    <location>
        <begin position="5"/>
        <end position="125"/>
    </location>
</feature>
<dbReference type="PANTHER" id="PTHR42840">
    <property type="entry name" value="NAD(P)-BINDING ROSSMANN-FOLD SUPERFAMILY PROTEIN-RELATED"/>
    <property type="match status" value="1"/>
</dbReference>
<comment type="similarity">
    <text evidence="1">Belongs to the Gfo/Idh/MocA family.</text>
</comment>
<evidence type="ECO:0000259" key="3">
    <source>
        <dbReference type="Pfam" id="PF01408"/>
    </source>
</evidence>
<name>A0ABW3NBQ5_9BACI</name>
<keyword evidence="2" id="KW-0560">Oxidoreductase</keyword>
<dbReference type="InterPro" id="IPR000683">
    <property type="entry name" value="Gfo/Idh/MocA-like_OxRdtase_N"/>
</dbReference>
<feature type="domain" description="Gfo/Idh/MocA-like oxidoreductase C-terminal" evidence="4">
    <location>
        <begin position="137"/>
        <end position="337"/>
    </location>
</feature>
<sequence length="346" mass="38065">MNKTIHVAIIGLGRLGMVHLNNITTYGKGIEVVAVVDKINARAKEIASEYNIELFSDSPVAICKNSKVDAVVITTPTDTHGELIMEAAQNKKHIFVEKPISHSLEQTKAILEAVEENDVLCQVGFMRRFHPKFMEAKQKIDQGAIGKPIYLKGFTRDNPPDKYAMSPKRDFLKTSGRIFLDLAIHDFDLARYLLGSEVKALRSSGKIICNPFMEEYGDVDQASTYIEFESGAVADIESSRNSPYGFDSGVEIIGTEGAIQIPTIRDYEVSVLTATDRSELGSIFPANMEQSYLNEIIEFIHTIHNRKESPCSAADGVAALEISVAAQKSMDTGETVSISPEKSVQS</sequence>
<dbReference type="InterPro" id="IPR004104">
    <property type="entry name" value="Gfo/Idh/MocA-like_OxRdtase_C"/>
</dbReference>
<dbReference type="Gene3D" id="3.30.360.10">
    <property type="entry name" value="Dihydrodipicolinate Reductase, domain 2"/>
    <property type="match status" value="1"/>
</dbReference>
<dbReference type="Pfam" id="PF02894">
    <property type="entry name" value="GFO_IDH_MocA_C"/>
    <property type="match status" value="1"/>
</dbReference>
<keyword evidence="6" id="KW-1185">Reference proteome</keyword>